<dbReference type="Ensembl" id="ENSEBUT00000014949.1">
    <property type="protein sequence ID" value="ENSEBUP00000014374.1"/>
    <property type="gene ID" value="ENSEBUG00000009057.1"/>
</dbReference>
<name>A0A8C4QF08_EPTBU</name>
<dbReference type="InterPro" id="IPR043502">
    <property type="entry name" value="DNA/RNA_pol_sf"/>
</dbReference>
<dbReference type="OMA" id="FANRRCC"/>
<dbReference type="GeneTree" id="ENSGT00940000164961"/>
<dbReference type="InterPro" id="IPR000477">
    <property type="entry name" value="RT_dom"/>
</dbReference>
<dbReference type="SUPFAM" id="SSF56672">
    <property type="entry name" value="DNA/RNA polymerases"/>
    <property type="match status" value="1"/>
</dbReference>
<dbReference type="Pfam" id="PF00078">
    <property type="entry name" value="RVT_1"/>
    <property type="match status" value="1"/>
</dbReference>
<reference evidence="2" key="2">
    <citation type="submission" date="2025-09" db="UniProtKB">
        <authorList>
            <consortium name="Ensembl"/>
        </authorList>
    </citation>
    <scope>IDENTIFICATION</scope>
</reference>
<accession>A0A8C4QF08</accession>
<sequence length="196" mass="21956">MKLLERILDGRIKKSVEMEIGEEQQGFRNGRGTTDGMFPLRQLVEKRLEVQGGMALEFVDLEKAYNTVPREIVIATLTWIEVPEAGVRLVEGMYKGTKGRVLVGPGMSVLSVNIGLRQGSFLSQLMFITVMELVSKKVSLRGSIGRILYADDLAVVGESERKMQEVVGECTEVLGKYELNISMEKTEVMWVGQQRK</sequence>
<proteinExistence type="predicted"/>
<dbReference type="PANTHER" id="PTHR47027">
    <property type="entry name" value="REVERSE TRANSCRIPTASE DOMAIN-CONTAINING PROTEIN"/>
    <property type="match status" value="1"/>
</dbReference>
<evidence type="ECO:0000259" key="1">
    <source>
        <dbReference type="PROSITE" id="PS50878"/>
    </source>
</evidence>
<dbReference type="Proteomes" id="UP000694388">
    <property type="component" value="Unplaced"/>
</dbReference>
<reference evidence="2" key="1">
    <citation type="submission" date="2025-08" db="UniProtKB">
        <authorList>
            <consortium name="Ensembl"/>
        </authorList>
    </citation>
    <scope>IDENTIFICATION</scope>
</reference>
<dbReference type="PROSITE" id="PS50878">
    <property type="entry name" value="RT_POL"/>
    <property type="match status" value="1"/>
</dbReference>
<protein>
    <recommendedName>
        <fullName evidence="1">Reverse transcriptase domain-containing protein</fullName>
    </recommendedName>
</protein>
<evidence type="ECO:0000313" key="3">
    <source>
        <dbReference type="Proteomes" id="UP000694388"/>
    </source>
</evidence>
<dbReference type="CDD" id="cd01650">
    <property type="entry name" value="RT_nLTR_like"/>
    <property type="match status" value="1"/>
</dbReference>
<organism evidence="2 3">
    <name type="scientific">Eptatretus burgeri</name>
    <name type="common">Inshore hagfish</name>
    <dbReference type="NCBI Taxonomy" id="7764"/>
    <lineage>
        <taxon>Eukaryota</taxon>
        <taxon>Metazoa</taxon>
        <taxon>Chordata</taxon>
        <taxon>Craniata</taxon>
        <taxon>Vertebrata</taxon>
        <taxon>Cyclostomata</taxon>
        <taxon>Myxini</taxon>
        <taxon>Myxiniformes</taxon>
        <taxon>Myxinidae</taxon>
        <taxon>Eptatretinae</taxon>
        <taxon>Eptatretus</taxon>
    </lineage>
</organism>
<feature type="domain" description="Reverse transcriptase" evidence="1">
    <location>
        <begin position="1"/>
        <end position="196"/>
    </location>
</feature>
<dbReference type="PANTHER" id="PTHR47027:SF28">
    <property type="entry name" value="ENDONUCLEASE-REVERSE TRANSCRIPTASE"/>
    <property type="match status" value="1"/>
</dbReference>
<evidence type="ECO:0000313" key="2">
    <source>
        <dbReference type="Ensembl" id="ENSEBUP00000014374.1"/>
    </source>
</evidence>
<dbReference type="AlphaFoldDB" id="A0A8C4QF08"/>
<keyword evidence="3" id="KW-1185">Reference proteome</keyword>